<dbReference type="PROSITE" id="PS51159">
    <property type="entry name" value="CBM21"/>
    <property type="match status" value="1"/>
</dbReference>
<evidence type="ECO:0000256" key="5">
    <source>
        <dbReference type="ARBA" id="ARBA00023277"/>
    </source>
</evidence>
<evidence type="ECO:0000313" key="9">
    <source>
        <dbReference type="EMBL" id="KAJ3133941.1"/>
    </source>
</evidence>
<keyword evidence="4 9" id="KW-0378">Hydrolase</keyword>
<dbReference type="InterPro" id="IPR011613">
    <property type="entry name" value="GH15-like"/>
</dbReference>
<comment type="similarity">
    <text evidence="2">Belongs to the glycosyl hydrolase 15 family.</text>
</comment>
<keyword evidence="10" id="KW-1185">Reference proteome</keyword>
<dbReference type="InterPro" id="IPR000165">
    <property type="entry name" value="Glucoamylase"/>
</dbReference>
<dbReference type="PANTHER" id="PTHR31616:SF9">
    <property type="entry name" value="GLUCOAMYLASE, INTRACELLULAR SPORULATION-SPECIFIC"/>
    <property type="match status" value="1"/>
</dbReference>
<dbReference type="PRINTS" id="PR00736">
    <property type="entry name" value="GLHYDRLASE15"/>
</dbReference>
<evidence type="ECO:0000313" key="10">
    <source>
        <dbReference type="Proteomes" id="UP001211907"/>
    </source>
</evidence>
<keyword evidence="5" id="KW-0119">Carbohydrate metabolism</keyword>
<dbReference type="EC" id="3.2.1.3" evidence="3"/>
<dbReference type="GO" id="GO:0004339">
    <property type="term" value="F:glucan 1,4-alpha-glucosidase activity"/>
    <property type="evidence" value="ECO:0007669"/>
    <property type="project" value="UniProtKB-EC"/>
</dbReference>
<keyword evidence="6" id="KW-0326">Glycosidase</keyword>
<dbReference type="GO" id="GO:0000272">
    <property type="term" value="P:polysaccharide catabolic process"/>
    <property type="evidence" value="ECO:0007669"/>
    <property type="project" value="UniProtKB-KW"/>
</dbReference>
<dbReference type="InterPro" id="IPR005036">
    <property type="entry name" value="CBM21_dom"/>
</dbReference>
<evidence type="ECO:0000256" key="7">
    <source>
        <dbReference type="ARBA" id="ARBA00023326"/>
    </source>
</evidence>
<evidence type="ECO:0000256" key="4">
    <source>
        <dbReference type="ARBA" id="ARBA00022801"/>
    </source>
</evidence>
<dbReference type="Proteomes" id="UP001211907">
    <property type="component" value="Unassembled WGS sequence"/>
</dbReference>
<accession>A0AAD5T7A6</accession>
<proteinExistence type="inferred from homology"/>
<dbReference type="InterPro" id="IPR012341">
    <property type="entry name" value="6hp_glycosidase-like_sf"/>
</dbReference>
<dbReference type="Pfam" id="PF00723">
    <property type="entry name" value="Glyco_hydro_15"/>
    <property type="match status" value="1"/>
</dbReference>
<dbReference type="AlphaFoldDB" id="A0AAD5T7A6"/>
<dbReference type="Pfam" id="PF03370">
    <property type="entry name" value="CBM_21"/>
    <property type="match status" value="1"/>
</dbReference>
<dbReference type="Gene3D" id="2.60.40.2440">
    <property type="entry name" value="Carbohydrate binding type-21 domain"/>
    <property type="match status" value="1"/>
</dbReference>
<comment type="catalytic activity">
    <reaction evidence="1">
        <text>Hydrolysis of terminal (1-&gt;4)-linked alpha-D-glucose residues successively from non-reducing ends of the chains with release of beta-D-glucose.</text>
        <dbReference type="EC" id="3.2.1.3"/>
    </reaction>
</comment>
<dbReference type="SUPFAM" id="SSF48208">
    <property type="entry name" value="Six-hairpin glycosidases"/>
    <property type="match status" value="1"/>
</dbReference>
<evidence type="ECO:0000256" key="2">
    <source>
        <dbReference type="ARBA" id="ARBA00006188"/>
    </source>
</evidence>
<evidence type="ECO:0000259" key="8">
    <source>
        <dbReference type="PROSITE" id="PS51159"/>
    </source>
</evidence>
<organism evidence="9 10">
    <name type="scientific">Physocladia obscura</name>
    <dbReference type="NCBI Taxonomy" id="109957"/>
    <lineage>
        <taxon>Eukaryota</taxon>
        <taxon>Fungi</taxon>
        <taxon>Fungi incertae sedis</taxon>
        <taxon>Chytridiomycota</taxon>
        <taxon>Chytridiomycota incertae sedis</taxon>
        <taxon>Chytridiomycetes</taxon>
        <taxon>Chytridiales</taxon>
        <taxon>Chytriomycetaceae</taxon>
        <taxon>Physocladia</taxon>
    </lineage>
</organism>
<dbReference type="InterPro" id="IPR008928">
    <property type="entry name" value="6-hairpin_glycosidase_sf"/>
</dbReference>
<dbReference type="GO" id="GO:0000324">
    <property type="term" value="C:fungal-type vacuole"/>
    <property type="evidence" value="ECO:0007669"/>
    <property type="project" value="TreeGrafter"/>
</dbReference>
<keyword evidence="7" id="KW-0624">Polysaccharide degradation</keyword>
<comment type="caution">
    <text evidence="9">The sequence shown here is derived from an EMBL/GenBank/DDBJ whole genome shotgun (WGS) entry which is preliminary data.</text>
</comment>
<name>A0AAD5T7A6_9FUNG</name>
<evidence type="ECO:0000256" key="6">
    <source>
        <dbReference type="ARBA" id="ARBA00023295"/>
    </source>
</evidence>
<dbReference type="Gene3D" id="1.50.10.10">
    <property type="match status" value="1"/>
</dbReference>
<evidence type="ECO:0000256" key="1">
    <source>
        <dbReference type="ARBA" id="ARBA00001863"/>
    </source>
</evidence>
<evidence type="ECO:0000256" key="3">
    <source>
        <dbReference type="ARBA" id="ARBA00012593"/>
    </source>
</evidence>
<dbReference type="InterPro" id="IPR038175">
    <property type="entry name" value="CBM21_dom_sf"/>
</dbReference>
<dbReference type="EMBL" id="JADGJH010000204">
    <property type="protein sequence ID" value="KAJ3133941.1"/>
    <property type="molecule type" value="Genomic_DNA"/>
</dbReference>
<reference evidence="9" key="1">
    <citation type="submission" date="2020-05" db="EMBL/GenBank/DDBJ databases">
        <title>Phylogenomic resolution of chytrid fungi.</title>
        <authorList>
            <person name="Stajich J.E."/>
            <person name="Amses K."/>
            <person name="Simmons R."/>
            <person name="Seto K."/>
            <person name="Myers J."/>
            <person name="Bonds A."/>
            <person name="Quandt C.A."/>
            <person name="Barry K."/>
            <person name="Liu P."/>
            <person name="Grigoriev I."/>
            <person name="Longcore J.E."/>
            <person name="James T.Y."/>
        </authorList>
    </citation>
    <scope>NUCLEOTIDE SEQUENCE</scope>
    <source>
        <strain evidence="9">JEL0513</strain>
    </source>
</reference>
<protein>
    <recommendedName>
        <fullName evidence="3">glucan 1,4-alpha-glucosidase</fullName>
        <ecNumber evidence="3">3.2.1.3</ecNumber>
    </recommendedName>
</protein>
<sequence>MLGNKQALLSESKPSIPLRAAKSPKQLLAAASMNVVQALTLSRFALMCSVICAWYIWVSTKNALLETTTNRTTSELYTIVTSNNKQVEVENYGFDGKTLFGTLWVQNIAYEKSLKIVYSTTDGNWNNALEAVYREPSFDGYEIWEFSAAVPLSIAQFYVEYKTAGGIYYDNNDAQNYVVTLPPSRDYCIGSQYDEMNTIKSGFQSDITEYFSAAIPHFIAHLFKNINPEGTARGVVVAAPQNNTVNNYFFHWIRDSALVMKTVNQIYMAQNTRNKTLERLFFDFQNITYKMQNENANTGLGEAKFNVDGSDYTGDWCRPQDDGPALRATTFMQFANQYLSVGGSSNIVKDMWQNVILADLNYVVSQYTNKGCDLWEEVVGIHFWTFGAQRKAIHTAAKFASSATIGDPTSAARFYKIAKTLDGSYSKFQTPGSLHFIKAVLRGNNAVRIFDAAVPLGAIHNDNGDNFFSPTDSRVLTTIHRYVLSMKQEYPLNTINTTNARGLPLAVAVGRYSGDVYDGSGTSAGNPWYIANAAIAELVYRAAGMFTKVGCVNVDMDNVGFFNGEEPAGLGLSVSIGSYGAETSEFADIVGALELYGDLNVRRIQNHGAENYHLHEQFHRETGIPQGVSDLTWSYSALITAQIARNELLFGKKY</sequence>
<feature type="domain" description="CBM21" evidence="8">
    <location>
        <begin position="79"/>
        <end position="180"/>
    </location>
</feature>
<gene>
    <name evidence="9" type="primary">GLA1_1</name>
    <name evidence="9" type="ORF">HK100_004011</name>
</gene>
<dbReference type="PANTHER" id="PTHR31616">
    <property type="entry name" value="TREHALASE"/>
    <property type="match status" value="1"/>
</dbReference>